<keyword evidence="12" id="KW-1185">Reference proteome</keyword>
<dbReference type="Pfam" id="PF00528">
    <property type="entry name" value="BPD_transp_1"/>
    <property type="match status" value="1"/>
</dbReference>
<evidence type="ECO:0000256" key="9">
    <source>
        <dbReference type="RuleBase" id="RU363032"/>
    </source>
</evidence>
<dbReference type="GO" id="GO:0015031">
    <property type="term" value="P:protein transport"/>
    <property type="evidence" value="ECO:0007669"/>
    <property type="project" value="UniProtKB-KW"/>
</dbReference>
<evidence type="ECO:0000256" key="8">
    <source>
        <dbReference type="ARBA" id="ARBA00023136"/>
    </source>
</evidence>
<protein>
    <submittedName>
        <fullName evidence="11">ABC transporter permease</fullName>
    </submittedName>
</protein>
<dbReference type="STRING" id="1235591.CAK95_27365"/>
<keyword evidence="3" id="KW-1003">Cell membrane</keyword>
<evidence type="ECO:0000256" key="3">
    <source>
        <dbReference type="ARBA" id="ARBA00022475"/>
    </source>
</evidence>
<dbReference type="InterPro" id="IPR000515">
    <property type="entry name" value="MetI-like"/>
</dbReference>
<organism evidence="11 12">
    <name type="scientific">Pseudorhodoplanes sinuspersici</name>
    <dbReference type="NCBI Taxonomy" id="1235591"/>
    <lineage>
        <taxon>Bacteria</taxon>
        <taxon>Pseudomonadati</taxon>
        <taxon>Pseudomonadota</taxon>
        <taxon>Alphaproteobacteria</taxon>
        <taxon>Hyphomicrobiales</taxon>
        <taxon>Pseudorhodoplanes</taxon>
    </lineage>
</organism>
<feature type="transmembrane region" description="Helical" evidence="9">
    <location>
        <begin position="12"/>
        <end position="30"/>
    </location>
</feature>
<accession>A0A1W7A0W2</accession>
<dbReference type="InterPro" id="IPR035906">
    <property type="entry name" value="MetI-like_sf"/>
</dbReference>
<keyword evidence="8 9" id="KW-0472">Membrane</keyword>
<keyword evidence="7 9" id="KW-1133">Transmembrane helix</keyword>
<evidence type="ECO:0000256" key="5">
    <source>
        <dbReference type="ARBA" id="ARBA00022856"/>
    </source>
</evidence>
<proteinExistence type="inferred from homology"/>
<name>A0A1W7A0W2_9HYPH</name>
<evidence type="ECO:0000256" key="2">
    <source>
        <dbReference type="ARBA" id="ARBA00022448"/>
    </source>
</evidence>
<dbReference type="PROSITE" id="PS50928">
    <property type="entry name" value="ABC_TM1"/>
    <property type="match status" value="1"/>
</dbReference>
<evidence type="ECO:0000256" key="6">
    <source>
        <dbReference type="ARBA" id="ARBA00022927"/>
    </source>
</evidence>
<feature type="transmembrane region" description="Helical" evidence="9">
    <location>
        <begin position="196"/>
        <end position="225"/>
    </location>
</feature>
<feature type="transmembrane region" description="Helical" evidence="9">
    <location>
        <begin position="81"/>
        <end position="108"/>
    </location>
</feature>
<dbReference type="AlphaFoldDB" id="A0A1W7A0W2"/>
<evidence type="ECO:0000313" key="11">
    <source>
        <dbReference type="EMBL" id="ARQ03233.1"/>
    </source>
</evidence>
<dbReference type="InterPro" id="IPR025966">
    <property type="entry name" value="OppC_N"/>
</dbReference>
<dbReference type="SUPFAM" id="SSF161098">
    <property type="entry name" value="MetI-like"/>
    <property type="match status" value="1"/>
</dbReference>
<keyword evidence="5" id="KW-0571">Peptide transport</keyword>
<dbReference type="EMBL" id="CP021112">
    <property type="protein sequence ID" value="ARQ03233.1"/>
    <property type="molecule type" value="Genomic_DNA"/>
</dbReference>
<feature type="transmembrane region" description="Helical" evidence="9">
    <location>
        <begin position="128"/>
        <end position="152"/>
    </location>
</feature>
<keyword evidence="2 9" id="KW-0813">Transport</keyword>
<comment type="subcellular location">
    <subcellularLocation>
        <location evidence="1 9">Cell membrane</location>
        <topology evidence="1 9">Multi-pass membrane protein</topology>
    </subcellularLocation>
</comment>
<dbReference type="CDD" id="cd06261">
    <property type="entry name" value="TM_PBP2"/>
    <property type="match status" value="1"/>
</dbReference>
<dbReference type="PANTHER" id="PTHR43386:SF1">
    <property type="entry name" value="D,D-DIPEPTIDE TRANSPORT SYSTEM PERMEASE PROTEIN DDPC-RELATED"/>
    <property type="match status" value="1"/>
</dbReference>
<keyword evidence="4 9" id="KW-0812">Transmembrane</keyword>
<dbReference type="GO" id="GO:0005886">
    <property type="term" value="C:plasma membrane"/>
    <property type="evidence" value="ECO:0007669"/>
    <property type="project" value="UniProtKB-SubCell"/>
</dbReference>
<dbReference type="GO" id="GO:0015833">
    <property type="term" value="P:peptide transport"/>
    <property type="evidence" value="ECO:0007669"/>
    <property type="project" value="UniProtKB-KW"/>
</dbReference>
<dbReference type="PANTHER" id="PTHR43386">
    <property type="entry name" value="OLIGOPEPTIDE TRANSPORT SYSTEM PERMEASE PROTEIN APPC"/>
    <property type="match status" value="1"/>
</dbReference>
<feature type="transmembrane region" description="Helical" evidence="9">
    <location>
        <begin position="245"/>
        <end position="268"/>
    </location>
</feature>
<sequence length="284" mass="30618">MEALRGAIRSPKVVVGAIIVTIMVTCALFAPQIAPNDPANQDLINMLLPPMWAADGTSQYPFGTDSLGRCILSQMIYGARVALLVGFGAAIGAMLLGTTLALLAGYFGGWIDRIISHFVDLWMSLPPVVLSLTLMVGFGTGIGNVILAIVLVDWTRFCRVVRSEVIVVRRKDFVSAARLLGFGDLRIILREILPSVAPLIITLFTLQVGIGVIVEAILSFVGLSVPADVPAWGMMIAGARNYMYQAPWGMILPIIAIFVTVLGFNLLGEGLRVSLDPRLRKRSL</sequence>
<dbReference type="InterPro" id="IPR050366">
    <property type="entry name" value="BP-dependent_transpt_permease"/>
</dbReference>
<evidence type="ECO:0000256" key="4">
    <source>
        <dbReference type="ARBA" id="ARBA00022692"/>
    </source>
</evidence>
<evidence type="ECO:0000259" key="10">
    <source>
        <dbReference type="PROSITE" id="PS50928"/>
    </source>
</evidence>
<keyword evidence="6" id="KW-0653">Protein transport</keyword>
<reference evidence="11 12" key="1">
    <citation type="submission" date="2017-05" db="EMBL/GenBank/DDBJ databases">
        <title>Full genome sequence of Pseudorhodoplanes sinuspersici.</title>
        <authorList>
            <person name="Dastgheib S.M.M."/>
            <person name="Shavandi M."/>
            <person name="Tirandaz H."/>
        </authorList>
    </citation>
    <scope>NUCLEOTIDE SEQUENCE [LARGE SCALE GENOMIC DNA]</scope>
    <source>
        <strain evidence="11 12">RIPI110</strain>
    </source>
</reference>
<evidence type="ECO:0000313" key="12">
    <source>
        <dbReference type="Proteomes" id="UP000194137"/>
    </source>
</evidence>
<dbReference type="GO" id="GO:0055085">
    <property type="term" value="P:transmembrane transport"/>
    <property type="evidence" value="ECO:0007669"/>
    <property type="project" value="InterPro"/>
</dbReference>
<dbReference type="Gene3D" id="1.10.3720.10">
    <property type="entry name" value="MetI-like"/>
    <property type="match status" value="1"/>
</dbReference>
<gene>
    <name evidence="11" type="ORF">CAK95_27365</name>
</gene>
<evidence type="ECO:0000256" key="1">
    <source>
        <dbReference type="ARBA" id="ARBA00004651"/>
    </source>
</evidence>
<dbReference type="KEGG" id="psin:CAK95_27365"/>
<dbReference type="Pfam" id="PF12911">
    <property type="entry name" value="OppC_N"/>
    <property type="match status" value="1"/>
</dbReference>
<comment type="similarity">
    <text evidence="9">Belongs to the binding-protein-dependent transport system permease family.</text>
</comment>
<dbReference type="Proteomes" id="UP000194137">
    <property type="component" value="Chromosome"/>
</dbReference>
<feature type="domain" description="ABC transmembrane type-1" evidence="10">
    <location>
        <begin position="79"/>
        <end position="263"/>
    </location>
</feature>
<evidence type="ECO:0000256" key="7">
    <source>
        <dbReference type="ARBA" id="ARBA00022989"/>
    </source>
</evidence>